<keyword evidence="4 12" id="KW-0349">Heme</keyword>
<keyword evidence="8 12" id="KW-0560">Oxidoreductase</keyword>
<keyword evidence="7" id="KW-1133">Transmembrane helix</keyword>
<comment type="similarity">
    <text evidence="3 12">Belongs to the cytochrome P450 family.</text>
</comment>
<dbReference type="AlphaFoldDB" id="A0AA88RA92"/>
<dbReference type="InterPro" id="IPR036396">
    <property type="entry name" value="Cyt_P450_sf"/>
</dbReference>
<sequence length="337" mass="38868">MKSHDIIFADRPELLAIKILSYNSTNIAFAPNGEYLRQLQKFCIPELLSSIKSIREEEVRNLIESISSSSDCLINLSEKILLLTNGITSRAAFGQKCKDQDQFIMAIQEALKAKPALEEIHRKVDRIIQEIIKDHTDIFTVGSDTSSATIEWAMSAMMRKRRLMEKAQAEVRHVLKWKRKIEERDIQEVNYLKLVIKETLRLHPPNPLLLPREARERCEVKSYEAIERDPEYWTSAESFEPERFCESSVDFKGTNFEFIPFGAGRRICPGMLFGIANIEIPLAQLLYHFNRKLANGIKPEELDMTETFGPSIRKKNALHLIATPYIPLIHENFAMDF</sequence>
<evidence type="ECO:0000256" key="11">
    <source>
        <dbReference type="ARBA" id="ARBA00023136"/>
    </source>
</evidence>
<reference evidence="13" key="1">
    <citation type="submission" date="2022-12" db="EMBL/GenBank/DDBJ databases">
        <title>Draft genome assemblies for two species of Escallonia (Escalloniales).</title>
        <authorList>
            <person name="Chanderbali A."/>
            <person name="Dervinis C."/>
            <person name="Anghel I."/>
            <person name="Soltis D."/>
            <person name="Soltis P."/>
            <person name="Zapata F."/>
        </authorList>
    </citation>
    <scope>NUCLEOTIDE SEQUENCE</scope>
    <source>
        <strain evidence="13">UCBG92.1500</strain>
        <tissue evidence="13">Leaf</tissue>
    </source>
</reference>
<evidence type="ECO:0000256" key="5">
    <source>
        <dbReference type="ARBA" id="ARBA00022692"/>
    </source>
</evidence>
<dbReference type="Gene3D" id="1.10.630.10">
    <property type="entry name" value="Cytochrome P450"/>
    <property type="match status" value="2"/>
</dbReference>
<comment type="cofactor">
    <cofactor evidence="1">
        <name>heme</name>
        <dbReference type="ChEBI" id="CHEBI:30413"/>
    </cofactor>
</comment>
<accession>A0AA88RA92</accession>
<comment type="subcellular location">
    <subcellularLocation>
        <location evidence="2">Membrane</location>
        <topology evidence="2">Single-pass membrane protein</topology>
    </subcellularLocation>
</comment>
<keyword evidence="6 12" id="KW-0479">Metal-binding</keyword>
<evidence type="ECO:0000313" key="14">
    <source>
        <dbReference type="Proteomes" id="UP001187471"/>
    </source>
</evidence>
<keyword evidence="9 12" id="KW-0408">Iron</keyword>
<dbReference type="GO" id="GO:0016020">
    <property type="term" value="C:membrane"/>
    <property type="evidence" value="ECO:0007669"/>
    <property type="project" value="UniProtKB-SubCell"/>
</dbReference>
<evidence type="ECO:0000256" key="1">
    <source>
        <dbReference type="ARBA" id="ARBA00001971"/>
    </source>
</evidence>
<dbReference type="GO" id="GO:0005506">
    <property type="term" value="F:iron ion binding"/>
    <property type="evidence" value="ECO:0007669"/>
    <property type="project" value="InterPro"/>
</dbReference>
<dbReference type="GO" id="GO:0004497">
    <property type="term" value="F:monooxygenase activity"/>
    <property type="evidence" value="ECO:0007669"/>
    <property type="project" value="UniProtKB-KW"/>
</dbReference>
<keyword evidence="14" id="KW-1185">Reference proteome</keyword>
<dbReference type="PANTHER" id="PTHR47953:SF19">
    <property type="entry name" value="OS06G0641600 PROTEIN"/>
    <property type="match status" value="1"/>
</dbReference>
<dbReference type="InterPro" id="IPR052306">
    <property type="entry name" value="CYP450_71D"/>
</dbReference>
<evidence type="ECO:0000256" key="12">
    <source>
        <dbReference type="RuleBase" id="RU000461"/>
    </source>
</evidence>
<evidence type="ECO:0008006" key="15">
    <source>
        <dbReference type="Google" id="ProtNLM"/>
    </source>
</evidence>
<evidence type="ECO:0000256" key="4">
    <source>
        <dbReference type="ARBA" id="ARBA00022617"/>
    </source>
</evidence>
<evidence type="ECO:0000256" key="9">
    <source>
        <dbReference type="ARBA" id="ARBA00023004"/>
    </source>
</evidence>
<evidence type="ECO:0000256" key="2">
    <source>
        <dbReference type="ARBA" id="ARBA00004167"/>
    </source>
</evidence>
<dbReference type="GO" id="GO:0016705">
    <property type="term" value="F:oxidoreductase activity, acting on paired donors, with incorporation or reduction of molecular oxygen"/>
    <property type="evidence" value="ECO:0007669"/>
    <property type="project" value="InterPro"/>
</dbReference>
<evidence type="ECO:0000313" key="13">
    <source>
        <dbReference type="EMBL" id="KAK2985684.1"/>
    </source>
</evidence>
<dbReference type="GO" id="GO:0020037">
    <property type="term" value="F:heme binding"/>
    <property type="evidence" value="ECO:0007669"/>
    <property type="project" value="InterPro"/>
</dbReference>
<protein>
    <recommendedName>
        <fullName evidence="15">Cytochrome P450</fullName>
    </recommendedName>
</protein>
<dbReference type="SUPFAM" id="SSF48264">
    <property type="entry name" value="Cytochrome P450"/>
    <property type="match status" value="1"/>
</dbReference>
<dbReference type="Pfam" id="PF00067">
    <property type="entry name" value="p450"/>
    <property type="match status" value="1"/>
</dbReference>
<dbReference type="PRINTS" id="PR00385">
    <property type="entry name" value="P450"/>
</dbReference>
<dbReference type="PROSITE" id="PS00086">
    <property type="entry name" value="CYTOCHROME_P450"/>
    <property type="match status" value="1"/>
</dbReference>
<comment type="caution">
    <text evidence="13">The sequence shown here is derived from an EMBL/GenBank/DDBJ whole genome shotgun (WGS) entry which is preliminary data.</text>
</comment>
<dbReference type="PANTHER" id="PTHR47953">
    <property type="entry name" value="OS08G0105600 PROTEIN"/>
    <property type="match status" value="1"/>
</dbReference>
<evidence type="ECO:0000256" key="6">
    <source>
        <dbReference type="ARBA" id="ARBA00022723"/>
    </source>
</evidence>
<evidence type="ECO:0000256" key="8">
    <source>
        <dbReference type="ARBA" id="ARBA00023002"/>
    </source>
</evidence>
<dbReference type="InterPro" id="IPR017972">
    <property type="entry name" value="Cyt_P450_CS"/>
</dbReference>
<evidence type="ECO:0000256" key="7">
    <source>
        <dbReference type="ARBA" id="ARBA00022989"/>
    </source>
</evidence>
<gene>
    <name evidence="13" type="ORF">RJ640_011912</name>
</gene>
<keyword evidence="5" id="KW-0812">Transmembrane</keyword>
<dbReference type="InterPro" id="IPR001128">
    <property type="entry name" value="Cyt_P450"/>
</dbReference>
<evidence type="ECO:0000256" key="3">
    <source>
        <dbReference type="ARBA" id="ARBA00010617"/>
    </source>
</evidence>
<keyword evidence="11" id="KW-0472">Membrane</keyword>
<name>A0AA88RA92_9ASTE</name>
<dbReference type="EMBL" id="JAVXUO010001132">
    <property type="protein sequence ID" value="KAK2985684.1"/>
    <property type="molecule type" value="Genomic_DNA"/>
</dbReference>
<proteinExistence type="inferred from homology"/>
<organism evidence="13 14">
    <name type="scientific">Escallonia rubra</name>
    <dbReference type="NCBI Taxonomy" id="112253"/>
    <lineage>
        <taxon>Eukaryota</taxon>
        <taxon>Viridiplantae</taxon>
        <taxon>Streptophyta</taxon>
        <taxon>Embryophyta</taxon>
        <taxon>Tracheophyta</taxon>
        <taxon>Spermatophyta</taxon>
        <taxon>Magnoliopsida</taxon>
        <taxon>eudicotyledons</taxon>
        <taxon>Gunneridae</taxon>
        <taxon>Pentapetalae</taxon>
        <taxon>asterids</taxon>
        <taxon>campanulids</taxon>
        <taxon>Escalloniales</taxon>
        <taxon>Escalloniaceae</taxon>
        <taxon>Escallonia</taxon>
    </lineage>
</organism>
<keyword evidence="10 12" id="KW-0503">Monooxygenase</keyword>
<dbReference type="Proteomes" id="UP001187471">
    <property type="component" value="Unassembled WGS sequence"/>
</dbReference>
<evidence type="ECO:0000256" key="10">
    <source>
        <dbReference type="ARBA" id="ARBA00023033"/>
    </source>
</evidence>